<dbReference type="InterPro" id="IPR005162">
    <property type="entry name" value="Retrotrans_gag_dom"/>
</dbReference>
<name>A0A151SDD3_CAJCA</name>
<dbReference type="Pfam" id="PF03732">
    <property type="entry name" value="Retrotrans_gag"/>
    <property type="match status" value="1"/>
</dbReference>
<dbReference type="PANTHER" id="PTHR35046:SF9">
    <property type="entry name" value="RNA-DIRECTED DNA POLYMERASE"/>
    <property type="match status" value="1"/>
</dbReference>
<organism evidence="4 5">
    <name type="scientific">Cajanus cajan</name>
    <name type="common">Pigeon pea</name>
    <name type="synonym">Cajanus indicus</name>
    <dbReference type="NCBI Taxonomy" id="3821"/>
    <lineage>
        <taxon>Eukaryota</taxon>
        <taxon>Viridiplantae</taxon>
        <taxon>Streptophyta</taxon>
        <taxon>Embryophyta</taxon>
        <taxon>Tracheophyta</taxon>
        <taxon>Spermatophyta</taxon>
        <taxon>Magnoliopsida</taxon>
        <taxon>eudicotyledons</taxon>
        <taxon>Gunneridae</taxon>
        <taxon>Pentapetalae</taxon>
        <taxon>rosids</taxon>
        <taxon>fabids</taxon>
        <taxon>Fabales</taxon>
        <taxon>Fabaceae</taxon>
        <taxon>Papilionoideae</taxon>
        <taxon>50 kb inversion clade</taxon>
        <taxon>NPAAA clade</taxon>
        <taxon>indigoferoid/millettioid clade</taxon>
        <taxon>Phaseoleae</taxon>
        <taxon>Cajanus</taxon>
    </lineage>
</organism>
<dbReference type="AlphaFoldDB" id="A0A151SDD3"/>
<feature type="domain" description="Retrotransposon gag" evidence="3">
    <location>
        <begin position="157"/>
        <end position="254"/>
    </location>
</feature>
<dbReference type="Gramene" id="C.cajan_25690.t">
    <property type="protein sequence ID" value="C.cajan_25690.t"/>
    <property type="gene ID" value="C.cajan_25690"/>
</dbReference>
<protein>
    <submittedName>
        <fullName evidence="4">Transposon Ty3-I Gag-Pol polyprotein</fullName>
    </submittedName>
</protein>
<feature type="compositionally biased region" description="Acidic residues" evidence="1">
    <location>
        <begin position="386"/>
        <end position="398"/>
    </location>
</feature>
<dbReference type="EMBL" id="KQ483419">
    <property type="protein sequence ID" value="KYP52830.1"/>
    <property type="molecule type" value="Genomic_DNA"/>
</dbReference>
<dbReference type="Gene3D" id="2.40.70.10">
    <property type="entry name" value="Acid Proteases"/>
    <property type="match status" value="1"/>
</dbReference>
<dbReference type="CDD" id="cd00303">
    <property type="entry name" value="retropepsin_like"/>
    <property type="match status" value="1"/>
</dbReference>
<proteinExistence type="predicted"/>
<keyword evidence="5" id="KW-1185">Reference proteome</keyword>
<feature type="compositionally biased region" description="Low complexity" evidence="1">
    <location>
        <begin position="376"/>
        <end position="385"/>
    </location>
</feature>
<feature type="region of interest" description="Disordered" evidence="1">
    <location>
        <begin position="68"/>
        <end position="89"/>
    </location>
</feature>
<dbReference type="Pfam" id="PF00078">
    <property type="entry name" value="RVT_1"/>
    <property type="match status" value="1"/>
</dbReference>
<gene>
    <name evidence="4" type="ORF">KK1_025216</name>
</gene>
<dbReference type="InterPro" id="IPR021109">
    <property type="entry name" value="Peptidase_aspartic_dom_sf"/>
</dbReference>
<evidence type="ECO:0000313" key="5">
    <source>
        <dbReference type="Proteomes" id="UP000075243"/>
    </source>
</evidence>
<evidence type="ECO:0000259" key="2">
    <source>
        <dbReference type="Pfam" id="PF00078"/>
    </source>
</evidence>
<dbReference type="CDD" id="cd01647">
    <property type="entry name" value="RT_LTR"/>
    <property type="match status" value="1"/>
</dbReference>
<dbReference type="Gene3D" id="3.10.10.10">
    <property type="entry name" value="HIV Type 1 Reverse Transcriptase, subunit A, domain 1"/>
    <property type="match status" value="1"/>
</dbReference>
<evidence type="ECO:0000256" key="1">
    <source>
        <dbReference type="SAM" id="MobiDB-lite"/>
    </source>
</evidence>
<sequence length="841" mass="98153">MEEFSTPQSDSNSSDYNDISKVAHELRSLKVSREQEAKHKLKEKLEREAQLALLEEEIRLLKEKEERLHNKHRSRHGSSQFHSSALGESMHDDSLAVRDHYQPPPRRTHRTPKVRESRVDLPYFHGKDDVEGYLDWEMKVEQIFTCHQVSEERKVSLATLSFQGHAMYWWTSLVRDRRLHNDPPIQYWNELMSALRRRHIPSYYTRELINKLQRLHQKNMIVEEYRQIMELYVMRDGIREEEDITIARFLSGLTFEIRDKVELLPYRDLNDLVQLCIKVEQQNLRKNFKTSSYSSSYSKNDYKREGKTFEKKNIFDSSKNPDKGKEKEKEKKNTSHTSTKSSDIKCFKCLGRGHIASQFPNKKVLILRGQDIYSSQDEATTSSSSSEDEDEASEEESCEVTYPYNGELLMMRRVLNNQPSDTQSQRENIFQTRCNISNKACSLIVDSGSWCNCCSTRMVEKLGLTTTPYPKPYQLQWFKNDGDMVVNQQVEVEFSIGNYQDKVKCDVVPMKLLKIRNQDDSREPSVPSLEIVQGKKLETKTLQKISILLEPSSYILMCRGTLTCTATNSLETSLPLEIKNLLIEFDDVFPNEAPMGLPPFRVIEHQINFVPRASLPNRPAYRTNPQETKEIEKQVQDLWDKGWFQKSISPCAMPVLLVPKKDGKWRMCCDCRAINDITIKYRHPIPRLDDMLDELHGSSIFSKIDLKSGYHQIRIKEGDEWKTAFKTKFGLYEWLVVPFRLTNAPRTFMRLMNHVLRDCIGRFAVVYFDDILIYSKSLSDHVDHLRQVLLVLRDNHLFANVDKCTFCVDNVIFLGFVVSKQGFHVDPKKSKPFKNGLFLLM</sequence>
<evidence type="ECO:0000259" key="3">
    <source>
        <dbReference type="Pfam" id="PF03732"/>
    </source>
</evidence>
<dbReference type="PANTHER" id="PTHR35046">
    <property type="entry name" value="ZINC KNUCKLE (CCHC-TYPE) FAMILY PROTEIN"/>
    <property type="match status" value="1"/>
</dbReference>
<evidence type="ECO:0000313" key="4">
    <source>
        <dbReference type="EMBL" id="KYP52830.1"/>
    </source>
</evidence>
<dbReference type="Gene3D" id="3.30.70.270">
    <property type="match status" value="1"/>
</dbReference>
<reference evidence="4" key="1">
    <citation type="journal article" date="2012" name="Nat. Biotechnol.">
        <title>Draft genome sequence of pigeonpea (Cajanus cajan), an orphan legume crop of resource-poor farmers.</title>
        <authorList>
            <person name="Varshney R.K."/>
            <person name="Chen W."/>
            <person name="Li Y."/>
            <person name="Bharti A.K."/>
            <person name="Saxena R.K."/>
            <person name="Schlueter J.A."/>
            <person name="Donoghue M.T."/>
            <person name="Azam S."/>
            <person name="Fan G."/>
            <person name="Whaley A.M."/>
            <person name="Farmer A.D."/>
            <person name="Sheridan J."/>
            <person name="Iwata A."/>
            <person name="Tuteja R."/>
            <person name="Penmetsa R.V."/>
            <person name="Wu W."/>
            <person name="Upadhyaya H.D."/>
            <person name="Yang S.P."/>
            <person name="Shah T."/>
            <person name="Saxena K.B."/>
            <person name="Michael T."/>
            <person name="McCombie W.R."/>
            <person name="Yang B."/>
            <person name="Zhang G."/>
            <person name="Yang H."/>
            <person name="Wang J."/>
            <person name="Spillane C."/>
            <person name="Cook D.R."/>
            <person name="May G.D."/>
            <person name="Xu X."/>
            <person name="Jackson S.A."/>
        </authorList>
    </citation>
    <scope>NUCLEOTIDE SEQUENCE [LARGE SCALE GENOMIC DNA]</scope>
</reference>
<dbReference type="InterPro" id="IPR043502">
    <property type="entry name" value="DNA/RNA_pol_sf"/>
</dbReference>
<feature type="region of interest" description="Disordered" evidence="1">
    <location>
        <begin position="313"/>
        <end position="339"/>
    </location>
</feature>
<feature type="compositionally biased region" description="Basic and acidic residues" evidence="1">
    <location>
        <begin position="313"/>
        <end position="333"/>
    </location>
</feature>
<accession>A0A151SDD3</accession>
<feature type="domain" description="Reverse transcriptase" evidence="2">
    <location>
        <begin position="658"/>
        <end position="817"/>
    </location>
</feature>
<dbReference type="Proteomes" id="UP000075243">
    <property type="component" value="Unassembled WGS sequence"/>
</dbReference>
<dbReference type="SUPFAM" id="SSF56672">
    <property type="entry name" value="DNA/RNA polymerases"/>
    <property type="match status" value="1"/>
</dbReference>
<dbReference type="InterPro" id="IPR043128">
    <property type="entry name" value="Rev_trsase/Diguanyl_cyclase"/>
</dbReference>
<dbReference type="InterPro" id="IPR000477">
    <property type="entry name" value="RT_dom"/>
</dbReference>
<feature type="region of interest" description="Disordered" evidence="1">
    <location>
        <begin position="376"/>
        <end position="398"/>
    </location>
</feature>